<accession>A0ABR3N595</accession>
<dbReference type="Pfam" id="PF00059">
    <property type="entry name" value="Lectin_C"/>
    <property type="match status" value="1"/>
</dbReference>
<dbReference type="Proteomes" id="UP001558613">
    <property type="component" value="Unassembled WGS sequence"/>
</dbReference>
<dbReference type="InterPro" id="IPR001304">
    <property type="entry name" value="C-type_lectin-like"/>
</dbReference>
<comment type="caution">
    <text evidence="2">The sequence shown here is derived from an EMBL/GenBank/DDBJ whole genome shotgun (WGS) entry which is preliminary data.</text>
</comment>
<evidence type="ECO:0000313" key="2">
    <source>
        <dbReference type="EMBL" id="KAL1272118.1"/>
    </source>
</evidence>
<evidence type="ECO:0000313" key="3">
    <source>
        <dbReference type="Proteomes" id="UP001558613"/>
    </source>
</evidence>
<dbReference type="EMBL" id="JAYMGO010000007">
    <property type="protein sequence ID" value="KAL1272118.1"/>
    <property type="molecule type" value="Genomic_DNA"/>
</dbReference>
<reference evidence="2 3" key="1">
    <citation type="submission" date="2023-09" db="EMBL/GenBank/DDBJ databases">
        <authorList>
            <person name="Wang M."/>
        </authorList>
    </citation>
    <scope>NUCLEOTIDE SEQUENCE [LARGE SCALE GENOMIC DNA]</scope>
    <source>
        <strain evidence="2">GT-2023</strain>
        <tissue evidence="2">Liver</tissue>
    </source>
</reference>
<keyword evidence="3" id="KW-1185">Reference proteome</keyword>
<gene>
    <name evidence="2" type="ORF">QQF64_031134</name>
</gene>
<dbReference type="PANTHER" id="PTHR45784:SF5">
    <property type="entry name" value="C-TYPE LECTIN DOMAIN FAMILY 20 MEMBER A-RELATED"/>
    <property type="match status" value="1"/>
</dbReference>
<dbReference type="PANTHER" id="PTHR45784">
    <property type="entry name" value="C-TYPE LECTIN DOMAIN FAMILY 20 MEMBER A-RELATED"/>
    <property type="match status" value="1"/>
</dbReference>
<organism evidence="2 3">
    <name type="scientific">Cirrhinus molitorella</name>
    <name type="common">mud carp</name>
    <dbReference type="NCBI Taxonomy" id="172907"/>
    <lineage>
        <taxon>Eukaryota</taxon>
        <taxon>Metazoa</taxon>
        <taxon>Chordata</taxon>
        <taxon>Craniata</taxon>
        <taxon>Vertebrata</taxon>
        <taxon>Euteleostomi</taxon>
        <taxon>Actinopterygii</taxon>
        <taxon>Neopterygii</taxon>
        <taxon>Teleostei</taxon>
        <taxon>Ostariophysi</taxon>
        <taxon>Cypriniformes</taxon>
        <taxon>Cyprinidae</taxon>
        <taxon>Labeoninae</taxon>
        <taxon>Labeonini</taxon>
        <taxon>Cirrhinus</taxon>
    </lineage>
</organism>
<evidence type="ECO:0000259" key="1">
    <source>
        <dbReference type="Pfam" id="PF00059"/>
    </source>
</evidence>
<proteinExistence type="predicted"/>
<protein>
    <recommendedName>
        <fullName evidence="1">C-type lectin domain-containing protein</fullName>
    </recommendedName>
</protein>
<sequence>MTTVVSTINFMKSRGLNSRQFKDLRSDLESEYGDLVYHTLTRVTFSQLHDYFFVTESVNWTTARTYCREHYTDLATVNNQQDNDNLLKMTGTTTVWIGLYRTSERKRKTVRVELKSSQNLNDPTVMNEILAKMEQVLKEKGLEEYAKLSWVNQSDGNVFQKKKWMSSGAQGRC</sequence>
<dbReference type="Gene3D" id="3.10.100.10">
    <property type="entry name" value="Mannose-Binding Protein A, subunit A"/>
    <property type="match status" value="1"/>
</dbReference>
<dbReference type="InterPro" id="IPR016186">
    <property type="entry name" value="C-type_lectin-like/link_sf"/>
</dbReference>
<name>A0ABR3N595_9TELE</name>
<feature type="domain" description="C-type lectin" evidence="1">
    <location>
        <begin position="57"/>
        <end position="118"/>
    </location>
</feature>
<dbReference type="SUPFAM" id="SSF56436">
    <property type="entry name" value="C-type lectin-like"/>
    <property type="match status" value="1"/>
</dbReference>
<dbReference type="InterPro" id="IPR016187">
    <property type="entry name" value="CTDL_fold"/>
</dbReference>